<dbReference type="PANTHER" id="PTHR12755">
    <property type="entry name" value="CLEAVAGE/POLYADENYLATION FACTOR IA SUBUNIT CLP1P"/>
    <property type="match status" value="1"/>
</dbReference>
<feature type="domain" description="Clp1 C-terminal" evidence="11">
    <location>
        <begin position="342"/>
        <end position="460"/>
    </location>
</feature>
<comment type="function">
    <text evidence="9">Required for endonucleolytic cleavage during polyadenylation-dependent pre-mRNA 3'-end formation.</text>
</comment>
<evidence type="ECO:0000259" key="13">
    <source>
        <dbReference type="Pfam" id="PF16575"/>
    </source>
</evidence>
<evidence type="ECO:0000259" key="12">
    <source>
        <dbReference type="Pfam" id="PF16573"/>
    </source>
</evidence>
<evidence type="ECO:0000256" key="7">
    <source>
        <dbReference type="ARBA" id="ARBA00022840"/>
    </source>
</evidence>
<keyword evidence="5 9" id="KW-0507">mRNA processing</keyword>
<dbReference type="EMBL" id="ML996712">
    <property type="protein sequence ID" value="KAF2395628.1"/>
    <property type="molecule type" value="Genomic_DNA"/>
</dbReference>
<dbReference type="Gene3D" id="2.60.120.1030">
    <property type="entry name" value="Clp1, DNA binding domain"/>
    <property type="match status" value="1"/>
</dbReference>
<organism evidence="14 15">
    <name type="scientific">Trichodelitschia bisporula</name>
    <dbReference type="NCBI Taxonomy" id="703511"/>
    <lineage>
        <taxon>Eukaryota</taxon>
        <taxon>Fungi</taxon>
        <taxon>Dikarya</taxon>
        <taxon>Ascomycota</taxon>
        <taxon>Pezizomycotina</taxon>
        <taxon>Dothideomycetes</taxon>
        <taxon>Dothideomycetes incertae sedis</taxon>
        <taxon>Phaeotrichales</taxon>
        <taxon>Phaeotrichaceae</taxon>
        <taxon>Trichodelitschia</taxon>
    </lineage>
</organism>
<accession>A0A6G1HHU2</accession>
<dbReference type="Pfam" id="PF16573">
    <property type="entry name" value="CLP1_N"/>
    <property type="match status" value="1"/>
</dbReference>
<dbReference type="GO" id="GO:0005849">
    <property type="term" value="C:mRNA cleavage factor complex"/>
    <property type="evidence" value="ECO:0007669"/>
    <property type="project" value="UniProtKB-UniRule"/>
</dbReference>
<proteinExistence type="inferred from homology"/>
<feature type="binding site" evidence="9">
    <location>
        <begin position="138"/>
        <end position="143"/>
    </location>
    <ligand>
        <name>ATP</name>
        <dbReference type="ChEBI" id="CHEBI:30616"/>
    </ligand>
</feature>
<dbReference type="InterPro" id="IPR032324">
    <property type="entry name" value="Clp1_N"/>
</dbReference>
<protein>
    <recommendedName>
        <fullName evidence="4">Polynucleotide 5'-hydroxyl-kinase GRC3</fullName>
    </recommendedName>
    <alternativeName>
        <fullName evidence="3">Polynucleotide 5'-hydroxyl-kinase grc3</fullName>
    </alternativeName>
</protein>
<evidence type="ECO:0000313" key="15">
    <source>
        <dbReference type="Proteomes" id="UP000799640"/>
    </source>
</evidence>
<comment type="function">
    <text evidence="1">Polynucleotide 5'-kinase involved in rRNA processing.</text>
</comment>
<feature type="binding site" evidence="9">
    <location>
        <position position="37"/>
    </location>
    <ligand>
        <name>ATP</name>
        <dbReference type="ChEBI" id="CHEBI:30616"/>
    </ligand>
</feature>
<dbReference type="InterPro" id="IPR027417">
    <property type="entry name" value="P-loop_NTPase"/>
</dbReference>
<feature type="domain" description="Clp1 N-terminal" evidence="12">
    <location>
        <begin position="31"/>
        <end position="121"/>
    </location>
</feature>
<evidence type="ECO:0000256" key="2">
    <source>
        <dbReference type="ARBA" id="ARBA00004123"/>
    </source>
</evidence>
<dbReference type="InterPro" id="IPR028606">
    <property type="entry name" value="Clp1"/>
</dbReference>
<dbReference type="GO" id="GO:0051731">
    <property type="term" value="F:polynucleotide 5'-hydroxyl-kinase activity"/>
    <property type="evidence" value="ECO:0007669"/>
    <property type="project" value="InterPro"/>
</dbReference>
<dbReference type="Gene3D" id="3.40.50.300">
    <property type="entry name" value="P-loop containing nucleotide triphosphate hydrolases"/>
    <property type="match status" value="1"/>
</dbReference>
<dbReference type="InterPro" id="IPR045116">
    <property type="entry name" value="Clp1/Grc3"/>
</dbReference>
<dbReference type="Pfam" id="PF06807">
    <property type="entry name" value="Clp1"/>
    <property type="match status" value="1"/>
</dbReference>
<dbReference type="Gene3D" id="2.40.30.330">
    <property type="entry name" value="Pre-mRNA cleavage complex subunit Clp1, C-terminal domain"/>
    <property type="match status" value="1"/>
</dbReference>
<evidence type="ECO:0000256" key="1">
    <source>
        <dbReference type="ARBA" id="ARBA00003798"/>
    </source>
</evidence>
<evidence type="ECO:0000256" key="10">
    <source>
        <dbReference type="SAM" id="MobiDB-lite"/>
    </source>
</evidence>
<keyword evidence="7 9" id="KW-0067">ATP-binding</keyword>
<dbReference type="GO" id="GO:0006388">
    <property type="term" value="P:tRNA splicing, via endonucleolytic cleavage and ligation"/>
    <property type="evidence" value="ECO:0007669"/>
    <property type="project" value="TreeGrafter"/>
</dbReference>
<dbReference type="Pfam" id="PF16575">
    <property type="entry name" value="CLP1_P"/>
    <property type="match status" value="1"/>
</dbReference>
<evidence type="ECO:0000256" key="5">
    <source>
        <dbReference type="ARBA" id="ARBA00022664"/>
    </source>
</evidence>
<comment type="subunit">
    <text evidence="9">Component of a pre-mRNA cleavage factor complex. Interacts directly with PCF11.</text>
</comment>
<reference evidence="14" key="1">
    <citation type="journal article" date="2020" name="Stud. Mycol.">
        <title>101 Dothideomycetes genomes: a test case for predicting lifestyles and emergence of pathogens.</title>
        <authorList>
            <person name="Haridas S."/>
            <person name="Albert R."/>
            <person name="Binder M."/>
            <person name="Bloem J."/>
            <person name="Labutti K."/>
            <person name="Salamov A."/>
            <person name="Andreopoulos B."/>
            <person name="Baker S."/>
            <person name="Barry K."/>
            <person name="Bills G."/>
            <person name="Bluhm B."/>
            <person name="Cannon C."/>
            <person name="Castanera R."/>
            <person name="Culley D."/>
            <person name="Daum C."/>
            <person name="Ezra D."/>
            <person name="Gonzalez J."/>
            <person name="Henrissat B."/>
            <person name="Kuo A."/>
            <person name="Liang C."/>
            <person name="Lipzen A."/>
            <person name="Lutzoni F."/>
            <person name="Magnuson J."/>
            <person name="Mondo S."/>
            <person name="Nolan M."/>
            <person name="Ohm R."/>
            <person name="Pangilinan J."/>
            <person name="Park H.-J."/>
            <person name="Ramirez L."/>
            <person name="Alfaro M."/>
            <person name="Sun H."/>
            <person name="Tritt A."/>
            <person name="Yoshinaga Y."/>
            <person name="Zwiers L.-H."/>
            <person name="Turgeon B."/>
            <person name="Goodwin S."/>
            <person name="Spatafora J."/>
            <person name="Crous P."/>
            <person name="Grigoriev I."/>
        </authorList>
    </citation>
    <scope>NUCLEOTIDE SEQUENCE</scope>
    <source>
        <strain evidence="14">CBS 262.69</strain>
    </source>
</reference>
<feature type="binding site" evidence="9">
    <location>
        <position position="76"/>
    </location>
    <ligand>
        <name>ATP</name>
        <dbReference type="ChEBI" id="CHEBI:30616"/>
    </ligand>
</feature>
<dbReference type="InterPro" id="IPR038239">
    <property type="entry name" value="Clp1_N_sf"/>
</dbReference>
<evidence type="ECO:0000256" key="8">
    <source>
        <dbReference type="ARBA" id="ARBA00023242"/>
    </source>
</evidence>
<dbReference type="FunFam" id="2.60.120.1030:FF:000001">
    <property type="entry name" value="Protein CLP1 homolog 5"/>
    <property type="match status" value="1"/>
</dbReference>
<dbReference type="PANTHER" id="PTHR12755:SF6">
    <property type="entry name" value="POLYRIBONUCLEOTIDE 5'-HYDROXYL-KINASE CLP1"/>
    <property type="match status" value="1"/>
</dbReference>
<feature type="region of interest" description="Disordered" evidence="10">
    <location>
        <begin position="1"/>
        <end position="44"/>
    </location>
</feature>
<dbReference type="GO" id="GO:0031124">
    <property type="term" value="P:mRNA 3'-end processing"/>
    <property type="evidence" value="ECO:0007669"/>
    <property type="project" value="UniProtKB-UniRule"/>
</dbReference>
<evidence type="ECO:0000256" key="9">
    <source>
        <dbReference type="HAMAP-Rule" id="MF_03035"/>
    </source>
</evidence>
<gene>
    <name evidence="9" type="primary">CLP1</name>
    <name evidence="14" type="ORF">EJ06DRAFT_517649</name>
</gene>
<comment type="similarity">
    <text evidence="9">Belongs to the Clp1 family. Clp1 subfamily.</text>
</comment>
<evidence type="ECO:0000256" key="4">
    <source>
        <dbReference type="ARBA" id="ARBA00019824"/>
    </source>
</evidence>
<dbReference type="InterPro" id="IPR010655">
    <property type="entry name" value="Clp1_C"/>
</dbReference>
<dbReference type="SUPFAM" id="SSF52540">
    <property type="entry name" value="P-loop containing nucleoside triphosphate hydrolases"/>
    <property type="match status" value="2"/>
</dbReference>
<comment type="subcellular location">
    <subcellularLocation>
        <location evidence="2 9">Nucleus</location>
    </subcellularLocation>
</comment>
<evidence type="ECO:0000259" key="11">
    <source>
        <dbReference type="Pfam" id="PF06807"/>
    </source>
</evidence>
<dbReference type="InterPro" id="IPR038238">
    <property type="entry name" value="Clp1_C_sf"/>
</dbReference>
<evidence type="ECO:0000256" key="6">
    <source>
        <dbReference type="ARBA" id="ARBA00022741"/>
    </source>
</evidence>
<dbReference type="Proteomes" id="UP000799640">
    <property type="component" value="Unassembled WGS sequence"/>
</dbReference>
<evidence type="ECO:0000256" key="3">
    <source>
        <dbReference type="ARBA" id="ARBA00018706"/>
    </source>
</evidence>
<keyword evidence="15" id="KW-1185">Reference proteome</keyword>
<sequence>MSIPGLTLPGLTLSNAPPPTSAPSPTSRTHTLPPRTEYRFESPPHSPLTIKLLSGTAELFGTELAPQVPYNFQHAKGAVYTWHGCVLEITGAADGEYVAEETPMGQYANLHFALEGMRNAAEMGGGIGPRVCVVGPAGSGKTSLVRILTGYAVKARRQTVVVNLDPGMGMLSVPGTLSAATFASLVDVEEGWGSSPISGPSVVPVKMPLVYHLGSAVPEENARLFKGLVTRLALAVTSRLDEDGDVRAGGCVVDTSGSVASGKGGYELIQYIVSEFSVTTLIVLGSERLYSSLKQLYPPGSPTSILKLDKSGGCVDRDESWMRAARQAQIREYFFGRGAVTLSPYTQMLDFASTSIFRVSGPATSSAFDPGASSTADDDDEYEPEVYGSAQDKITPSLALQNSLLAVTHADPSESADEIRMASVMGYVYVADVDEGKKKLRVLSPVSARVPAKALLWGGFPEDVVDLVG</sequence>
<dbReference type="OrthoDB" id="258143at2759"/>
<dbReference type="AlphaFoldDB" id="A0A6G1HHU2"/>
<evidence type="ECO:0000313" key="14">
    <source>
        <dbReference type="EMBL" id="KAF2395628.1"/>
    </source>
</evidence>
<dbReference type="HAMAP" id="MF_03035">
    <property type="entry name" value="Clp1"/>
    <property type="match status" value="1"/>
</dbReference>
<dbReference type="GO" id="GO:0005524">
    <property type="term" value="F:ATP binding"/>
    <property type="evidence" value="ECO:0007669"/>
    <property type="project" value="UniProtKB-UniRule"/>
</dbReference>
<keyword evidence="6 9" id="KW-0547">Nucleotide-binding</keyword>
<feature type="domain" description="Clp1 P-loop" evidence="13">
    <location>
        <begin position="135"/>
        <end position="335"/>
    </location>
</feature>
<dbReference type="InterPro" id="IPR032319">
    <property type="entry name" value="CLP1_P"/>
</dbReference>
<keyword evidence="8 9" id="KW-0539">Nucleus</keyword>
<name>A0A6G1HHU2_9PEZI</name>